<reference evidence="1 2" key="1">
    <citation type="journal article" date="2018" name="Evol. Lett.">
        <title>Horizontal gene cluster transfer increased hallucinogenic mushroom diversity.</title>
        <authorList>
            <person name="Reynolds H.T."/>
            <person name="Vijayakumar V."/>
            <person name="Gluck-Thaler E."/>
            <person name="Korotkin H.B."/>
            <person name="Matheny P.B."/>
            <person name="Slot J.C."/>
        </authorList>
    </citation>
    <scope>NUCLEOTIDE SEQUENCE [LARGE SCALE GENOMIC DNA]</scope>
    <source>
        <strain evidence="1 2">SRW20</strain>
    </source>
</reference>
<dbReference type="EMBL" id="NHYE01000448">
    <property type="protein sequence ID" value="PPR05670.1"/>
    <property type="molecule type" value="Genomic_DNA"/>
</dbReference>
<organism evidence="1 2">
    <name type="scientific">Gymnopilus dilepis</name>
    <dbReference type="NCBI Taxonomy" id="231916"/>
    <lineage>
        <taxon>Eukaryota</taxon>
        <taxon>Fungi</taxon>
        <taxon>Dikarya</taxon>
        <taxon>Basidiomycota</taxon>
        <taxon>Agaricomycotina</taxon>
        <taxon>Agaricomycetes</taxon>
        <taxon>Agaricomycetidae</taxon>
        <taxon>Agaricales</taxon>
        <taxon>Agaricineae</taxon>
        <taxon>Hymenogastraceae</taxon>
        <taxon>Gymnopilus</taxon>
    </lineage>
</organism>
<comment type="caution">
    <text evidence="1">The sequence shown here is derived from an EMBL/GenBank/DDBJ whole genome shotgun (WGS) entry which is preliminary data.</text>
</comment>
<gene>
    <name evidence="1" type="ORF">CVT26_009243</name>
</gene>
<name>A0A409YRN5_9AGAR</name>
<accession>A0A409YRN5</accession>
<evidence type="ECO:0000313" key="2">
    <source>
        <dbReference type="Proteomes" id="UP000284706"/>
    </source>
</evidence>
<keyword evidence="2" id="KW-1185">Reference proteome</keyword>
<dbReference type="Proteomes" id="UP000284706">
    <property type="component" value="Unassembled WGS sequence"/>
</dbReference>
<protein>
    <submittedName>
        <fullName evidence="1">Uncharacterized protein</fullName>
    </submittedName>
</protein>
<evidence type="ECO:0000313" key="1">
    <source>
        <dbReference type="EMBL" id="PPR05670.1"/>
    </source>
</evidence>
<sequence>MPKSKCMGVLEEKGAAEDVLDLLSCDDKDNTMLVVTNTDRKRIYEPGSDSGEVGHPLSRIAARLRSHTVLRQSCLKILPAIVFKNNPNYVVSSNTHSMALLEIRYRLANVGQKVLVHGTVNGTVDDTSAGHLDTFTDSELTTRTFASWSVCASGIGQWNSVHELNKGEEAYNEQYLNQSPPKQISGRHLQAPPPATTENVAHFAVTAPAPASVGFRTIVLGEGGRRGRDLTAGNDGVSTPAVKFVCLDLPYELLGDRIDERVC</sequence>
<proteinExistence type="predicted"/>
<dbReference type="InParanoid" id="A0A409YRN5"/>
<dbReference type="AlphaFoldDB" id="A0A409YRN5"/>